<dbReference type="Proteomes" id="UP000242457">
    <property type="component" value="Unassembled WGS sequence"/>
</dbReference>
<feature type="region of interest" description="Disordered" evidence="1">
    <location>
        <begin position="1"/>
        <end position="107"/>
    </location>
</feature>
<dbReference type="OrthoDB" id="5977959at2759"/>
<reference evidence="2 3" key="1">
    <citation type="submission" date="2014-07" db="EMBL/GenBank/DDBJ databases">
        <title>Genomic and transcriptomic analysis on Apis cerana provide comprehensive insights into honey bee biology.</title>
        <authorList>
            <person name="Diao Q."/>
            <person name="Sun L."/>
            <person name="Zheng H."/>
            <person name="Zheng H."/>
            <person name="Xu S."/>
            <person name="Wang S."/>
            <person name="Zeng Z."/>
            <person name="Hu F."/>
            <person name="Su S."/>
            <person name="Wu J."/>
        </authorList>
    </citation>
    <scope>NUCLEOTIDE SEQUENCE [LARGE SCALE GENOMIC DNA]</scope>
    <source>
        <tissue evidence="2">Pupae without intestine</tissue>
    </source>
</reference>
<dbReference type="SUPFAM" id="SSF81995">
    <property type="entry name" value="beta-sandwich domain of Sec23/24"/>
    <property type="match status" value="1"/>
</dbReference>
<keyword evidence="3" id="KW-1185">Reference proteome</keyword>
<feature type="compositionally biased region" description="Low complexity" evidence="1">
    <location>
        <begin position="37"/>
        <end position="80"/>
    </location>
</feature>
<dbReference type="EMBL" id="KZ288191">
    <property type="protein sequence ID" value="PBC34454.1"/>
    <property type="molecule type" value="Genomic_DNA"/>
</dbReference>
<accession>A0A2A3ESG4</accession>
<sequence>MNFEVFNKVKSRSAHMKSHRPVPSPDSTGQESKRPVQQQSKTQQSQQSIQQQRQQQQQQPQQQQQQQQQQQASNVSSQAQDFNQQQLPPSNGDTGAQNPAHLWHNPTRRLTSKYVRKYAGDECCNVMACVTDSEEDMNAKDLKKLPFNILGDSSLKNKFSLRCKTVDMNSDYRLESQLLTSVNR</sequence>
<protein>
    <submittedName>
        <fullName evidence="2">Uncharacterized protein</fullName>
    </submittedName>
</protein>
<proteinExistence type="predicted"/>
<gene>
    <name evidence="2" type="ORF">APICC_09267</name>
</gene>
<organism evidence="2 3">
    <name type="scientific">Apis cerana cerana</name>
    <name type="common">Oriental honeybee</name>
    <dbReference type="NCBI Taxonomy" id="94128"/>
    <lineage>
        <taxon>Eukaryota</taxon>
        <taxon>Metazoa</taxon>
        <taxon>Ecdysozoa</taxon>
        <taxon>Arthropoda</taxon>
        <taxon>Hexapoda</taxon>
        <taxon>Insecta</taxon>
        <taxon>Pterygota</taxon>
        <taxon>Neoptera</taxon>
        <taxon>Endopterygota</taxon>
        <taxon>Hymenoptera</taxon>
        <taxon>Apocrita</taxon>
        <taxon>Aculeata</taxon>
        <taxon>Apoidea</taxon>
        <taxon>Anthophila</taxon>
        <taxon>Apidae</taxon>
        <taxon>Apis</taxon>
    </lineage>
</organism>
<evidence type="ECO:0000313" key="2">
    <source>
        <dbReference type="EMBL" id="PBC34454.1"/>
    </source>
</evidence>
<feature type="compositionally biased region" description="Polar residues" evidence="1">
    <location>
        <begin position="81"/>
        <end position="97"/>
    </location>
</feature>
<name>A0A2A3ESG4_APICC</name>
<dbReference type="AlphaFoldDB" id="A0A2A3ESG4"/>
<evidence type="ECO:0000313" key="3">
    <source>
        <dbReference type="Proteomes" id="UP000242457"/>
    </source>
</evidence>
<feature type="compositionally biased region" description="Basic residues" evidence="1">
    <location>
        <begin position="9"/>
        <end position="20"/>
    </location>
</feature>
<evidence type="ECO:0000256" key="1">
    <source>
        <dbReference type="SAM" id="MobiDB-lite"/>
    </source>
</evidence>